<evidence type="ECO:0000256" key="8">
    <source>
        <dbReference type="ARBA" id="ARBA00023180"/>
    </source>
</evidence>
<dbReference type="EC" id="2.8.2.-" evidence="9"/>
<evidence type="ECO:0000256" key="2">
    <source>
        <dbReference type="ARBA" id="ARBA00006339"/>
    </source>
</evidence>
<comment type="similarity">
    <text evidence="2 9">Belongs to the sulfotransferase 2 family.</text>
</comment>
<keyword evidence="5" id="KW-1133">Transmembrane helix</keyword>
<keyword evidence="9" id="KW-0119">Carbohydrate metabolism</keyword>
<evidence type="ECO:0000256" key="4">
    <source>
        <dbReference type="ARBA" id="ARBA00022692"/>
    </source>
</evidence>
<evidence type="ECO:0000256" key="5">
    <source>
        <dbReference type="ARBA" id="ARBA00022989"/>
    </source>
</evidence>
<proteinExistence type="inferred from homology"/>
<keyword evidence="11" id="KW-1185">Reference proteome</keyword>
<reference evidence="10" key="1">
    <citation type="submission" date="2021-04" db="EMBL/GenBank/DDBJ databases">
        <authorList>
            <consortium name="Molecular Ecology Group"/>
        </authorList>
    </citation>
    <scope>NUCLEOTIDE SEQUENCE</scope>
</reference>
<sequence length="350" mass="41269">MQKLCRGQDGDTFGLSPDKWAYNRIEINREGNYLYCPLLKAGSTFFRRMFYSLKEYRYARNPYTIPIEKALGANRHVLEDIMPFKPFSRLLSGYVDKLFAPNPYFWSLVGKHIIANFRTVTTPKSRKCGHDVTFEEFLRYVVNGEATNSSHRDAHFTPSYDQCKPCYLNYTILGKMETFAADVAYTLSHLGQNISKEELSAWATNSTFDAIMDSAISPFRWKTAIRKCMTWHEALVRVWRKLQIRGIILFEHKFPWSPEYTEKYITLQKFTDMVKHLHLNSEKEQFHNQKFAVLAEAYSNIPAEDLQKFVDVFFFDFQLFQYNPYPSYVFDVNVARQFKNRHRIFHVTSV</sequence>
<dbReference type="GO" id="GO:0000139">
    <property type="term" value="C:Golgi membrane"/>
    <property type="evidence" value="ECO:0007669"/>
    <property type="project" value="UniProtKB-SubCell"/>
</dbReference>
<evidence type="ECO:0000256" key="9">
    <source>
        <dbReference type="RuleBase" id="RU364020"/>
    </source>
</evidence>
<comment type="caution">
    <text evidence="10">The sequence shown here is derived from an EMBL/GenBank/DDBJ whole genome shotgun (WGS) entry which is preliminary data.</text>
</comment>
<dbReference type="PANTHER" id="PTHR12137">
    <property type="entry name" value="CARBOHYDRATE SULFOTRANSFERASE"/>
    <property type="match status" value="1"/>
</dbReference>
<dbReference type="OrthoDB" id="6117100at2759"/>
<organism evidence="10 11">
    <name type="scientific">Candidula unifasciata</name>
    <dbReference type="NCBI Taxonomy" id="100452"/>
    <lineage>
        <taxon>Eukaryota</taxon>
        <taxon>Metazoa</taxon>
        <taxon>Spiralia</taxon>
        <taxon>Lophotrochozoa</taxon>
        <taxon>Mollusca</taxon>
        <taxon>Gastropoda</taxon>
        <taxon>Heterobranchia</taxon>
        <taxon>Euthyneura</taxon>
        <taxon>Panpulmonata</taxon>
        <taxon>Eupulmonata</taxon>
        <taxon>Stylommatophora</taxon>
        <taxon>Helicina</taxon>
        <taxon>Helicoidea</taxon>
        <taxon>Geomitridae</taxon>
        <taxon>Candidula</taxon>
    </lineage>
</organism>
<dbReference type="InterPro" id="IPR005331">
    <property type="entry name" value="Sulfotransferase"/>
</dbReference>
<accession>A0A8S3ZMT6</accession>
<evidence type="ECO:0000256" key="3">
    <source>
        <dbReference type="ARBA" id="ARBA00022679"/>
    </source>
</evidence>
<evidence type="ECO:0000313" key="11">
    <source>
        <dbReference type="Proteomes" id="UP000678393"/>
    </source>
</evidence>
<evidence type="ECO:0000256" key="7">
    <source>
        <dbReference type="ARBA" id="ARBA00023136"/>
    </source>
</evidence>
<keyword evidence="4" id="KW-0812">Transmembrane</keyword>
<evidence type="ECO:0000256" key="1">
    <source>
        <dbReference type="ARBA" id="ARBA00004323"/>
    </source>
</evidence>
<dbReference type="PANTHER" id="PTHR12137:SF54">
    <property type="entry name" value="CARBOHYDRATE SULFOTRANSFERASE"/>
    <property type="match status" value="1"/>
</dbReference>
<gene>
    <name evidence="10" type="ORF">CUNI_LOCUS13479</name>
</gene>
<dbReference type="AlphaFoldDB" id="A0A8S3ZMT6"/>
<name>A0A8S3ZMT6_9EUPU</name>
<keyword evidence="7" id="KW-0472">Membrane</keyword>
<dbReference type="GO" id="GO:0016051">
    <property type="term" value="P:carbohydrate biosynthetic process"/>
    <property type="evidence" value="ECO:0007669"/>
    <property type="project" value="InterPro"/>
</dbReference>
<comment type="subcellular location">
    <subcellularLocation>
        <location evidence="1 9">Golgi apparatus membrane</location>
        <topology evidence="1 9">Single-pass type II membrane protein</topology>
    </subcellularLocation>
</comment>
<evidence type="ECO:0000256" key="6">
    <source>
        <dbReference type="ARBA" id="ARBA00023034"/>
    </source>
</evidence>
<dbReference type="Pfam" id="PF03567">
    <property type="entry name" value="Sulfotransfer_2"/>
    <property type="match status" value="1"/>
</dbReference>
<dbReference type="GO" id="GO:0008146">
    <property type="term" value="F:sulfotransferase activity"/>
    <property type="evidence" value="ECO:0007669"/>
    <property type="project" value="InterPro"/>
</dbReference>
<keyword evidence="3 9" id="KW-0808">Transferase</keyword>
<keyword evidence="6 9" id="KW-0333">Golgi apparatus</keyword>
<evidence type="ECO:0000313" key="10">
    <source>
        <dbReference type="EMBL" id="CAG5127921.1"/>
    </source>
</evidence>
<dbReference type="EMBL" id="CAJHNH020002854">
    <property type="protein sequence ID" value="CAG5127921.1"/>
    <property type="molecule type" value="Genomic_DNA"/>
</dbReference>
<dbReference type="Proteomes" id="UP000678393">
    <property type="component" value="Unassembled WGS sequence"/>
</dbReference>
<dbReference type="InterPro" id="IPR018011">
    <property type="entry name" value="Carb_sulfotrans_8-10"/>
</dbReference>
<protein>
    <recommendedName>
        <fullName evidence="9">Carbohydrate sulfotransferase</fullName>
        <ecNumber evidence="9">2.8.2.-</ecNumber>
    </recommendedName>
</protein>
<keyword evidence="9" id="KW-0735">Signal-anchor</keyword>
<keyword evidence="8 9" id="KW-0325">Glycoprotein</keyword>